<sequence>MTCSRWHHPVLPFDIARREVVKLHEVVPDVLGVLSCTGIYEVVQSSQLRVSPSFAWSYFMGHGILKVCFRQAVSRRTDTQNVVQAACSKNSSFNYPGMQRHGSQQAPKSEIKVRIG</sequence>
<feature type="region of interest" description="Disordered" evidence="1">
    <location>
        <begin position="96"/>
        <end position="116"/>
    </location>
</feature>
<dbReference type="AlphaFoldDB" id="A0AAE1K2G5"/>
<dbReference type="EMBL" id="JAWQEG010003940">
    <property type="protein sequence ID" value="KAK3863766.1"/>
    <property type="molecule type" value="Genomic_DNA"/>
</dbReference>
<comment type="caution">
    <text evidence="2">The sequence shown here is derived from an EMBL/GenBank/DDBJ whole genome shotgun (WGS) entry which is preliminary data.</text>
</comment>
<evidence type="ECO:0000313" key="2">
    <source>
        <dbReference type="EMBL" id="KAK3863766.1"/>
    </source>
</evidence>
<dbReference type="Proteomes" id="UP001286313">
    <property type="component" value="Unassembled WGS sequence"/>
</dbReference>
<accession>A0AAE1K2G5</accession>
<gene>
    <name evidence="2" type="ORF">Pcinc_030488</name>
</gene>
<protein>
    <submittedName>
        <fullName evidence="2">Uncharacterized protein</fullName>
    </submittedName>
</protein>
<keyword evidence="3" id="KW-1185">Reference proteome</keyword>
<reference evidence="2" key="1">
    <citation type="submission" date="2023-10" db="EMBL/GenBank/DDBJ databases">
        <title>Genome assemblies of two species of porcelain crab, Petrolisthes cinctipes and Petrolisthes manimaculis (Anomura: Porcellanidae).</title>
        <authorList>
            <person name="Angst P."/>
        </authorList>
    </citation>
    <scope>NUCLEOTIDE SEQUENCE</scope>
    <source>
        <strain evidence="2">PB745_01</strain>
        <tissue evidence="2">Gill</tissue>
    </source>
</reference>
<organism evidence="2 3">
    <name type="scientific">Petrolisthes cinctipes</name>
    <name type="common">Flat porcelain crab</name>
    <dbReference type="NCBI Taxonomy" id="88211"/>
    <lineage>
        <taxon>Eukaryota</taxon>
        <taxon>Metazoa</taxon>
        <taxon>Ecdysozoa</taxon>
        <taxon>Arthropoda</taxon>
        <taxon>Crustacea</taxon>
        <taxon>Multicrustacea</taxon>
        <taxon>Malacostraca</taxon>
        <taxon>Eumalacostraca</taxon>
        <taxon>Eucarida</taxon>
        <taxon>Decapoda</taxon>
        <taxon>Pleocyemata</taxon>
        <taxon>Anomura</taxon>
        <taxon>Galatheoidea</taxon>
        <taxon>Porcellanidae</taxon>
        <taxon>Petrolisthes</taxon>
    </lineage>
</organism>
<evidence type="ECO:0000256" key="1">
    <source>
        <dbReference type="SAM" id="MobiDB-lite"/>
    </source>
</evidence>
<name>A0AAE1K2G5_PETCI</name>
<proteinExistence type="predicted"/>
<evidence type="ECO:0000313" key="3">
    <source>
        <dbReference type="Proteomes" id="UP001286313"/>
    </source>
</evidence>